<dbReference type="NCBIfam" id="NF045515">
    <property type="entry name" value="Glp_gephyrin"/>
    <property type="match status" value="1"/>
</dbReference>
<dbReference type="GO" id="GO:0005829">
    <property type="term" value="C:cytosol"/>
    <property type="evidence" value="ECO:0007669"/>
    <property type="project" value="TreeGrafter"/>
</dbReference>
<organism evidence="13 14">
    <name type="scientific">Mycobacterium asiaticum</name>
    <dbReference type="NCBI Taxonomy" id="1790"/>
    <lineage>
        <taxon>Bacteria</taxon>
        <taxon>Bacillati</taxon>
        <taxon>Actinomycetota</taxon>
        <taxon>Actinomycetes</taxon>
        <taxon>Mycobacteriales</taxon>
        <taxon>Mycobacteriaceae</taxon>
        <taxon>Mycobacterium</taxon>
    </lineage>
</organism>
<keyword evidence="8 11" id="KW-0460">Magnesium</keyword>
<dbReference type="NCBIfam" id="TIGR00177">
    <property type="entry name" value="molyb_syn"/>
    <property type="match status" value="1"/>
</dbReference>
<evidence type="ECO:0000256" key="6">
    <source>
        <dbReference type="ARBA" id="ARBA00022679"/>
    </source>
</evidence>
<evidence type="ECO:0000256" key="9">
    <source>
        <dbReference type="ARBA" id="ARBA00023150"/>
    </source>
</evidence>
<dbReference type="Pfam" id="PF00994">
    <property type="entry name" value="MoCF_biosynth"/>
    <property type="match status" value="1"/>
</dbReference>
<comment type="catalytic activity">
    <reaction evidence="10">
        <text>adenylyl-molybdopterin + molybdate = Mo-molybdopterin + AMP + H(+)</text>
        <dbReference type="Rhea" id="RHEA:35047"/>
        <dbReference type="ChEBI" id="CHEBI:15378"/>
        <dbReference type="ChEBI" id="CHEBI:36264"/>
        <dbReference type="ChEBI" id="CHEBI:62727"/>
        <dbReference type="ChEBI" id="CHEBI:71302"/>
        <dbReference type="ChEBI" id="CHEBI:456215"/>
        <dbReference type="EC" id="2.10.1.1"/>
    </reaction>
</comment>
<dbReference type="CDD" id="cd00887">
    <property type="entry name" value="MoeA"/>
    <property type="match status" value="1"/>
</dbReference>
<evidence type="ECO:0000313" key="14">
    <source>
        <dbReference type="Proteomes" id="UP000093925"/>
    </source>
</evidence>
<evidence type="ECO:0000256" key="2">
    <source>
        <dbReference type="ARBA" id="ARBA00002901"/>
    </source>
</evidence>
<dbReference type="InterPro" id="IPR001453">
    <property type="entry name" value="MoaB/Mog_dom"/>
</dbReference>
<dbReference type="Pfam" id="PF03453">
    <property type="entry name" value="MoeA_N"/>
    <property type="match status" value="1"/>
</dbReference>
<dbReference type="FunFam" id="3.40.980.10:FF:000004">
    <property type="entry name" value="Molybdopterin molybdenumtransferase"/>
    <property type="match status" value="1"/>
</dbReference>
<dbReference type="GO" id="GO:0061599">
    <property type="term" value="F:molybdopterin molybdotransferase activity"/>
    <property type="evidence" value="ECO:0007669"/>
    <property type="project" value="UniProtKB-UniRule"/>
</dbReference>
<dbReference type="Gene3D" id="2.170.190.11">
    <property type="entry name" value="Molybdopterin biosynthesis moea protein, domain 3"/>
    <property type="match status" value="1"/>
</dbReference>
<comment type="pathway">
    <text evidence="3 11">Cofactor biosynthesis; molybdopterin biosynthesis.</text>
</comment>
<keyword evidence="9 11" id="KW-0501">Molybdenum cofactor biosynthesis</keyword>
<evidence type="ECO:0000256" key="3">
    <source>
        <dbReference type="ARBA" id="ARBA00005046"/>
    </source>
</evidence>
<evidence type="ECO:0000259" key="12">
    <source>
        <dbReference type="SMART" id="SM00852"/>
    </source>
</evidence>
<evidence type="ECO:0000256" key="10">
    <source>
        <dbReference type="ARBA" id="ARBA00047317"/>
    </source>
</evidence>
<keyword evidence="6 11" id="KW-0808">Transferase</keyword>
<evidence type="ECO:0000256" key="5">
    <source>
        <dbReference type="ARBA" id="ARBA00022505"/>
    </source>
</evidence>
<comment type="function">
    <text evidence="2 11">Catalyzes the insertion of molybdate into adenylated molybdopterin with the concomitant release of AMP.</text>
</comment>
<dbReference type="Gene3D" id="3.40.980.10">
    <property type="entry name" value="MoaB/Mog-like domain"/>
    <property type="match status" value="1"/>
</dbReference>
<comment type="cofactor">
    <cofactor evidence="1 11">
        <name>Mg(2+)</name>
        <dbReference type="ChEBI" id="CHEBI:18420"/>
    </cofactor>
</comment>
<dbReference type="EC" id="2.10.1.1" evidence="11"/>
<dbReference type="GO" id="GO:0006777">
    <property type="term" value="P:Mo-molybdopterin cofactor biosynthetic process"/>
    <property type="evidence" value="ECO:0007669"/>
    <property type="project" value="UniProtKB-UniRule"/>
</dbReference>
<dbReference type="UniPathway" id="UPA00344"/>
<dbReference type="EMBL" id="LZLM01000113">
    <property type="protein sequence ID" value="OBJ82278.1"/>
    <property type="molecule type" value="Genomic_DNA"/>
</dbReference>
<evidence type="ECO:0000256" key="4">
    <source>
        <dbReference type="ARBA" id="ARBA00010763"/>
    </source>
</evidence>
<dbReference type="SUPFAM" id="SSF63882">
    <property type="entry name" value="MoeA N-terminal region -like"/>
    <property type="match status" value="1"/>
</dbReference>
<dbReference type="SMART" id="SM00852">
    <property type="entry name" value="MoCF_biosynth"/>
    <property type="match status" value="1"/>
</dbReference>
<keyword evidence="5 11" id="KW-0500">Molybdenum</keyword>
<evidence type="ECO:0000313" key="13">
    <source>
        <dbReference type="EMBL" id="OBJ82278.1"/>
    </source>
</evidence>
<dbReference type="InterPro" id="IPR036425">
    <property type="entry name" value="MoaB/Mog-like_dom_sf"/>
</dbReference>
<accession>A0A1A3KD14</accession>
<dbReference type="InterPro" id="IPR038987">
    <property type="entry name" value="MoeA-like"/>
</dbReference>
<evidence type="ECO:0000256" key="7">
    <source>
        <dbReference type="ARBA" id="ARBA00022723"/>
    </source>
</evidence>
<dbReference type="InterPro" id="IPR036135">
    <property type="entry name" value="MoeA_linker/N_sf"/>
</dbReference>
<dbReference type="SUPFAM" id="SSF53218">
    <property type="entry name" value="Molybdenum cofactor biosynthesis proteins"/>
    <property type="match status" value="1"/>
</dbReference>
<feature type="domain" description="MoaB/Mog" evidence="12">
    <location>
        <begin position="179"/>
        <end position="318"/>
    </location>
</feature>
<name>A0A1A3KD14_MYCAS</name>
<dbReference type="PANTHER" id="PTHR10192">
    <property type="entry name" value="MOLYBDOPTERIN BIOSYNTHESIS PROTEIN"/>
    <property type="match status" value="1"/>
</dbReference>
<proteinExistence type="inferred from homology"/>
<dbReference type="InterPro" id="IPR036688">
    <property type="entry name" value="MoeA_C_domain_IV_sf"/>
</dbReference>
<comment type="caution">
    <text evidence="13">The sequence shown here is derived from an EMBL/GenBank/DDBJ whole genome shotgun (WGS) entry which is preliminary data.</text>
</comment>
<evidence type="ECO:0000256" key="11">
    <source>
        <dbReference type="RuleBase" id="RU365090"/>
    </source>
</evidence>
<dbReference type="AlphaFoldDB" id="A0A1A3KD14"/>
<dbReference type="Pfam" id="PF03454">
    <property type="entry name" value="MoeA_C"/>
    <property type="match status" value="1"/>
</dbReference>
<reference evidence="13 14" key="1">
    <citation type="submission" date="2016-06" db="EMBL/GenBank/DDBJ databases">
        <authorList>
            <person name="Kjaerup R.B."/>
            <person name="Dalgaard T.S."/>
            <person name="Juul-Madsen H.R."/>
        </authorList>
    </citation>
    <scope>NUCLEOTIDE SEQUENCE [LARGE SCALE GENOMIC DNA]</scope>
    <source>
        <strain evidence="13 14">1276495.2</strain>
    </source>
</reference>
<dbReference type="Proteomes" id="UP000093925">
    <property type="component" value="Unassembled WGS sequence"/>
</dbReference>
<comment type="similarity">
    <text evidence="4 11">Belongs to the MoeA family.</text>
</comment>
<evidence type="ECO:0000256" key="8">
    <source>
        <dbReference type="ARBA" id="ARBA00022842"/>
    </source>
</evidence>
<dbReference type="Gene3D" id="2.40.340.10">
    <property type="entry name" value="MoeA, C-terminal, domain IV"/>
    <property type="match status" value="1"/>
</dbReference>
<dbReference type="InterPro" id="IPR005110">
    <property type="entry name" value="MoeA_linker/N"/>
</dbReference>
<sequence length="401" mass="41733">MRSVTEHQRVVAELIQRRPAVSAGLADALALVLAEDVTAPLSLPVFDNSAMDGYAVRAEDTAAATPDNPVVLPVTEDIPAGRTDQLQLRPGTSHRIMTGAPVPAGATAIVPVEATDGGVTTVQIRQHSEAGKHIRHAGEDVTSGATVLRTGQQVTPAALGLVAALGLDVLPVVPRQRVLVISTGSELVSPGIPLQPGQIYESNSTMLAAAVRDAGADVVATPTAGDDVAQFSAVLDRYAGESDLIITSGGVSAGAYEVVKDAFGRDGDQGVQFVKVAMQPGMPQGVGRVAGTPIVTLPGNPVSALVSFEVFIRPALRAAMGLPDPHRPLRTAVLTEAVTSPRGKRQFRRAVLDAEANQVTSYGPPASHHLRWLASANALLDIPENVVEVPAGSEVRVWDLR</sequence>
<dbReference type="GO" id="GO:0046872">
    <property type="term" value="F:metal ion binding"/>
    <property type="evidence" value="ECO:0007669"/>
    <property type="project" value="UniProtKB-UniRule"/>
</dbReference>
<dbReference type="RefSeq" id="WP_065141348.1">
    <property type="nucleotide sequence ID" value="NZ_LZLM01000113.1"/>
</dbReference>
<dbReference type="PANTHER" id="PTHR10192:SF5">
    <property type="entry name" value="GEPHYRIN"/>
    <property type="match status" value="1"/>
</dbReference>
<dbReference type="Gene3D" id="3.90.105.10">
    <property type="entry name" value="Molybdopterin biosynthesis moea protein, domain 2"/>
    <property type="match status" value="1"/>
</dbReference>
<keyword evidence="7 11" id="KW-0479">Metal-binding</keyword>
<dbReference type="SUPFAM" id="SSF63867">
    <property type="entry name" value="MoeA C-terminal domain-like"/>
    <property type="match status" value="1"/>
</dbReference>
<dbReference type="InterPro" id="IPR005111">
    <property type="entry name" value="MoeA_C_domain_IV"/>
</dbReference>
<protein>
    <recommendedName>
        <fullName evidence="11">Molybdopterin molybdenumtransferase</fullName>
        <ecNumber evidence="11">2.10.1.1</ecNumber>
    </recommendedName>
</protein>
<gene>
    <name evidence="13" type="ORF">A5640_21480</name>
</gene>
<evidence type="ECO:0000256" key="1">
    <source>
        <dbReference type="ARBA" id="ARBA00001946"/>
    </source>
</evidence>